<name>A0AAD2TRD5_PARDI</name>
<organism evidence="1 2">
    <name type="scientific">Parabacteroides distasonis CL09T03C24</name>
    <dbReference type="NCBI Taxonomy" id="999417"/>
    <lineage>
        <taxon>Bacteria</taxon>
        <taxon>Pseudomonadati</taxon>
        <taxon>Bacteroidota</taxon>
        <taxon>Bacteroidia</taxon>
        <taxon>Bacteroidales</taxon>
        <taxon>Tannerellaceae</taxon>
        <taxon>Parabacteroides</taxon>
    </lineage>
</organism>
<gene>
    <name evidence="1" type="ORF">HMPREF1059_01303</name>
</gene>
<protein>
    <recommendedName>
        <fullName evidence="3">6-bladed beta-propeller</fullName>
    </recommendedName>
</protein>
<dbReference type="RefSeq" id="WP_005864112.1">
    <property type="nucleotide sequence ID" value="NZ_JH976486.1"/>
</dbReference>
<dbReference type="Pfam" id="PF17170">
    <property type="entry name" value="DUF5128"/>
    <property type="match status" value="1"/>
</dbReference>
<comment type="caution">
    <text evidence="1">The sequence shown here is derived from an EMBL/GenBank/DDBJ whole genome shotgun (WGS) entry which is preliminary data.</text>
</comment>
<proteinExistence type="predicted"/>
<dbReference type="Proteomes" id="UP000006262">
    <property type="component" value="Unassembled WGS sequence"/>
</dbReference>
<evidence type="ECO:0000313" key="1">
    <source>
        <dbReference type="EMBL" id="EKN29702.1"/>
    </source>
</evidence>
<dbReference type="AlphaFoldDB" id="A0AAD2TRD5"/>
<evidence type="ECO:0000313" key="2">
    <source>
        <dbReference type="Proteomes" id="UP000006262"/>
    </source>
</evidence>
<dbReference type="EMBL" id="AGZN01000012">
    <property type="protein sequence ID" value="EKN29702.1"/>
    <property type="molecule type" value="Genomic_DNA"/>
</dbReference>
<sequence>MNKYITYLFLLLLSCGKPQDNNGIFTMDLSKDDLPKTTVSLDDYTTKWTRIDLETTEDCLLDPSFNIYPTDHFIVAYSFNRILVFDHTGHFIREISHFGEGPDEHGLLFNCTVNPTSEQLVFVEMGNTEEIIRYDLSSGKQLTAIPIVAKKQLCDLLFIKDSTLVCFPYAGNQKQMAYKQNLAGEWIGTPPIPISEPAGPYNPIPISLFQVDNQWIYKGIYEDTLYLVNNLEPFARFSRKDISPSKTELEVQNSSFINHLFTSNGMSLFGYPQYQLKEVSEGIFDLVLVDFRAFLFNHADKQILEIEKMNCPPLSIIYEQKNLNDLFMLISSRNPKKLVLKVPAEFMGKEEDENPVLFISDLIYPKKKQPTRGKP</sequence>
<reference evidence="1 2" key="1">
    <citation type="submission" date="2012-02" db="EMBL/GenBank/DDBJ databases">
        <title>The Genome Sequence of Parabacteroides distasonis CL09T03C24.</title>
        <authorList>
            <consortium name="The Broad Institute Genome Sequencing Platform"/>
            <person name="Earl A."/>
            <person name="Ward D."/>
            <person name="Feldgarden M."/>
            <person name="Gevers D."/>
            <person name="Zitomersky N.L."/>
            <person name="Coyne M.J."/>
            <person name="Comstock L.E."/>
            <person name="Young S.K."/>
            <person name="Zeng Q."/>
            <person name="Gargeya S."/>
            <person name="Fitzgerald M."/>
            <person name="Haas B."/>
            <person name="Abouelleil A."/>
            <person name="Alvarado L."/>
            <person name="Arachchi H.M."/>
            <person name="Berlin A."/>
            <person name="Chapman S.B."/>
            <person name="Gearin G."/>
            <person name="Goldberg J."/>
            <person name="Griggs A."/>
            <person name="Gujja S."/>
            <person name="Hansen M."/>
            <person name="Heiman D."/>
            <person name="Howarth C."/>
            <person name="Larimer J."/>
            <person name="Lui A."/>
            <person name="MacDonald P.J.P."/>
            <person name="McCowen C."/>
            <person name="Montmayeur A."/>
            <person name="Murphy C."/>
            <person name="Neiman D."/>
            <person name="Pearson M."/>
            <person name="Priest M."/>
            <person name="Roberts A."/>
            <person name="Saif S."/>
            <person name="Shea T."/>
            <person name="Sisk P."/>
            <person name="Stolte C."/>
            <person name="Sykes S."/>
            <person name="Wortman J."/>
            <person name="Nusbaum C."/>
            <person name="Birren B."/>
        </authorList>
    </citation>
    <scope>NUCLEOTIDE SEQUENCE [LARGE SCALE GENOMIC DNA]</scope>
    <source>
        <strain evidence="1 2">CL09T03C24</strain>
    </source>
</reference>
<dbReference type="PROSITE" id="PS51257">
    <property type="entry name" value="PROKAR_LIPOPROTEIN"/>
    <property type="match status" value="1"/>
</dbReference>
<dbReference type="SUPFAM" id="SSF82171">
    <property type="entry name" value="DPP6 N-terminal domain-like"/>
    <property type="match status" value="1"/>
</dbReference>
<evidence type="ECO:0008006" key="3">
    <source>
        <dbReference type="Google" id="ProtNLM"/>
    </source>
</evidence>
<accession>A0AAD2TRD5</accession>